<dbReference type="InterPro" id="IPR011050">
    <property type="entry name" value="Pectin_lyase_fold/virulence"/>
</dbReference>
<dbReference type="InterPro" id="IPR012334">
    <property type="entry name" value="Pectin_lyas_fold"/>
</dbReference>
<sequence length="604" mass="63295">MSRINKRLVAALTAAGLLTAAVAAMSATAAEETETASPASTGLSPIGIEGRGADVPFHEIEAEHAQTNGTVIGPDRKYGTLASEASGRQAVTLDAVDEYVEFTLPAAANSIVLRHSLPDNEAGTGRHASVAIEADGEQLGKLDLTSRYSWFYGEYPFTNTPGADPHHFYDEARTLFDRTLSAGTKVKVKVTSVAESPDFTFDLADFELVDAPGQAPAGALDVVQDYGADPSGRADATKAVQQAVNDGAAQGNPVWLPPGTFKVTDHIIVDGVELTGAGPWHSALEGKGVGVFGKYGPDGGPSKNVTLKDFAIIGDVTDRQDDVPSNAIGGAMSDSLVENLWIQHTKVGAWMSGPMDNFTIADSRIVDQTADGVNFHGGVTNSTVKNTFVRNTGDDGLAMWAQKHDNAGNTFTGNTVVAPVLANNIAVYGGQDITISDNVVADTVTNGGGIHVGNRYPDVQGETAVQGTFEISGNTLLRAGNSDYNWKFGIGAIWFDGLNEPIKGARITVRDTDIIDSSYAAVQFIEGSVSGVTFENVTMDGVGTFAVQAQAPGAASFKNVKATGLGQPNGIYDCQSGFRITDGGGNSGWLTDRPYCGQWPEPKN</sequence>
<dbReference type="RefSeq" id="WP_231443444.1">
    <property type="nucleotide sequence ID" value="NZ_JAJOMB010000009.1"/>
</dbReference>
<accession>A0A9X1NFD3</accession>
<dbReference type="Pfam" id="PF22816">
    <property type="entry name" value="CatAgl_D2"/>
    <property type="match status" value="1"/>
</dbReference>
<feature type="signal peptide" evidence="1">
    <location>
        <begin position="1"/>
        <end position="29"/>
    </location>
</feature>
<comment type="caution">
    <text evidence="4">The sequence shown here is derived from an EMBL/GenBank/DDBJ whole genome shotgun (WGS) entry which is preliminary data.</text>
</comment>
<dbReference type="SMART" id="SM00710">
    <property type="entry name" value="PbH1"/>
    <property type="match status" value="7"/>
</dbReference>
<dbReference type="Proteomes" id="UP001138997">
    <property type="component" value="Unassembled WGS sequence"/>
</dbReference>
<feature type="domain" description="Alpha-1,3-glucanase catalytic" evidence="3">
    <location>
        <begin position="237"/>
        <end position="561"/>
    </location>
</feature>
<dbReference type="EMBL" id="JAJOMB010000009">
    <property type="protein sequence ID" value="MCD5312825.1"/>
    <property type="molecule type" value="Genomic_DNA"/>
</dbReference>
<feature type="domain" description="CBM6/CBM35/CBM36-like 1" evidence="2">
    <location>
        <begin position="55"/>
        <end position="209"/>
    </location>
</feature>
<keyword evidence="1" id="KW-0732">Signal</keyword>
<reference evidence="4" key="1">
    <citation type="submission" date="2021-11" db="EMBL/GenBank/DDBJ databases">
        <title>Streptomyces corallinus and Kineosporia corallina sp. nov., two new coral-derived marine actinobacteria.</title>
        <authorList>
            <person name="Buangrab K."/>
            <person name="Sutthacheep M."/>
            <person name="Yeemin T."/>
            <person name="Harunari E."/>
            <person name="Igarashi Y."/>
            <person name="Sripreechasak P."/>
            <person name="Kanchanasin P."/>
            <person name="Tanasupawat S."/>
            <person name="Phongsopitanun W."/>
        </authorList>
    </citation>
    <scope>NUCLEOTIDE SEQUENCE</scope>
    <source>
        <strain evidence="4">JCM 31032</strain>
    </source>
</reference>
<evidence type="ECO:0000313" key="5">
    <source>
        <dbReference type="Proteomes" id="UP001138997"/>
    </source>
</evidence>
<proteinExistence type="predicted"/>
<name>A0A9X1NFD3_9ACTN</name>
<organism evidence="4 5">
    <name type="scientific">Kineosporia babensis</name>
    <dbReference type="NCBI Taxonomy" id="499548"/>
    <lineage>
        <taxon>Bacteria</taxon>
        <taxon>Bacillati</taxon>
        <taxon>Actinomycetota</taxon>
        <taxon>Actinomycetes</taxon>
        <taxon>Kineosporiales</taxon>
        <taxon>Kineosporiaceae</taxon>
        <taxon>Kineosporia</taxon>
    </lineage>
</organism>
<feature type="chain" id="PRO_5040751367" evidence="1">
    <location>
        <begin position="30"/>
        <end position="604"/>
    </location>
</feature>
<evidence type="ECO:0000313" key="4">
    <source>
        <dbReference type="EMBL" id="MCD5312825.1"/>
    </source>
</evidence>
<evidence type="ECO:0000259" key="2">
    <source>
        <dbReference type="Pfam" id="PF22815"/>
    </source>
</evidence>
<dbReference type="Gene3D" id="2.160.20.10">
    <property type="entry name" value="Single-stranded right-handed beta-helix, Pectin lyase-like"/>
    <property type="match status" value="1"/>
</dbReference>
<dbReference type="AlphaFoldDB" id="A0A9X1NFD3"/>
<dbReference type="InterPro" id="IPR033801">
    <property type="entry name" value="CBM6-CBM35-CBM36-like_1"/>
</dbReference>
<dbReference type="InterPro" id="IPR055149">
    <property type="entry name" value="Agl_cat_D2"/>
</dbReference>
<evidence type="ECO:0000259" key="3">
    <source>
        <dbReference type="Pfam" id="PF22816"/>
    </source>
</evidence>
<keyword evidence="5" id="KW-1185">Reference proteome</keyword>
<dbReference type="InterPro" id="IPR006626">
    <property type="entry name" value="PbH1"/>
</dbReference>
<dbReference type="CDD" id="cd14490">
    <property type="entry name" value="CBM6-CBM35-CBM36_like_1"/>
    <property type="match status" value="1"/>
</dbReference>
<gene>
    <name evidence="4" type="ORF">LR394_18110</name>
</gene>
<protein>
    <submittedName>
        <fullName evidence="4">Right-handed parallel beta-helix repeat-containing protein</fullName>
    </submittedName>
</protein>
<evidence type="ECO:0000256" key="1">
    <source>
        <dbReference type="SAM" id="SignalP"/>
    </source>
</evidence>
<dbReference type="Pfam" id="PF22815">
    <property type="entry name" value="CatAgl_D1"/>
    <property type="match status" value="1"/>
</dbReference>
<dbReference type="SUPFAM" id="SSF51126">
    <property type="entry name" value="Pectin lyase-like"/>
    <property type="match status" value="1"/>
</dbReference>